<dbReference type="HOGENOM" id="CLU_3151790_0_0_11"/>
<evidence type="ECO:0000313" key="2">
    <source>
        <dbReference type="Proteomes" id="UP000006247"/>
    </source>
</evidence>
<evidence type="ECO:0000313" key="1">
    <source>
        <dbReference type="EMBL" id="EEG28020.1"/>
    </source>
</evidence>
<accession>C0E0C9</accession>
<protein>
    <submittedName>
        <fullName evidence="1">Uncharacterized protein</fullName>
    </submittedName>
</protein>
<organism evidence="1 2">
    <name type="scientific">Corynebacterium matruchotii ATCC 33806</name>
    <dbReference type="NCBI Taxonomy" id="566549"/>
    <lineage>
        <taxon>Bacteria</taxon>
        <taxon>Bacillati</taxon>
        <taxon>Actinomycetota</taxon>
        <taxon>Actinomycetes</taxon>
        <taxon>Mycobacteriales</taxon>
        <taxon>Corynebacteriaceae</taxon>
        <taxon>Corynebacterium</taxon>
    </lineage>
</organism>
<dbReference type="EMBL" id="ACEB01000004">
    <property type="protein sequence ID" value="EEG28020.1"/>
    <property type="molecule type" value="Genomic_DNA"/>
</dbReference>
<proteinExistence type="predicted"/>
<gene>
    <name evidence="1" type="ORF">CORMATOL_00429</name>
</gene>
<sequence>MTVMFLAVIKVFKARVWLMNKQLGMMVEPLAASKSLVIFLPACIRYAF</sequence>
<reference evidence="1 2" key="1">
    <citation type="submission" date="2009-01" db="EMBL/GenBank/DDBJ databases">
        <authorList>
            <person name="Fulton L."/>
            <person name="Clifton S."/>
            <person name="Chinwalla A.T."/>
            <person name="Mitreva M."/>
            <person name="Sodergren E."/>
            <person name="Weinstock G."/>
            <person name="Clifton S."/>
            <person name="Dooling D.J."/>
            <person name="Fulton B."/>
            <person name="Minx P."/>
            <person name="Pepin K.H."/>
            <person name="Johnson M."/>
            <person name="Bhonagiri V."/>
            <person name="Nash W.E."/>
            <person name="Mardis E.R."/>
            <person name="Wilson R.K."/>
        </authorList>
    </citation>
    <scope>NUCLEOTIDE SEQUENCE [LARGE SCALE GENOMIC DNA]</scope>
    <source>
        <strain evidence="1 2">ATCC 33806</strain>
    </source>
</reference>
<name>C0E0C9_9CORY</name>
<dbReference type="Proteomes" id="UP000006247">
    <property type="component" value="Unassembled WGS sequence"/>
</dbReference>
<comment type="caution">
    <text evidence="1">The sequence shown here is derived from an EMBL/GenBank/DDBJ whole genome shotgun (WGS) entry which is preliminary data.</text>
</comment>
<dbReference type="AlphaFoldDB" id="C0E0C9"/>